<dbReference type="PANTHER" id="PTHR43829">
    <property type="entry name" value="AQUAPORIN OR AQUAGLYCEROPORIN RELATED"/>
    <property type="match status" value="1"/>
</dbReference>
<dbReference type="Proteomes" id="UP000281553">
    <property type="component" value="Unassembled WGS sequence"/>
</dbReference>
<feature type="transmembrane region" description="Helical" evidence="8">
    <location>
        <begin position="83"/>
        <end position="111"/>
    </location>
</feature>
<gene>
    <name evidence="9" type="ORF">DILT_LOCUS4780</name>
</gene>
<name>A0A3P7NHM3_DIBLA</name>
<keyword evidence="4 7" id="KW-0812">Transmembrane</keyword>
<proteinExistence type="inferred from homology"/>
<dbReference type="AlphaFoldDB" id="A0A3P7NHM3"/>
<dbReference type="PRINTS" id="PR00783">
    <property type="entry name" value="MINTRINSICP"/>
</dbReference>
<evidence type="ECO:0008006" key="11">
    <source>
        <dbReference type="Google" id="ProtNLM"/>
    </source>
</evidence>
<dbReference type="EMBL" id="UYRU01046097">
    <property type="protein sequence ID" value="VDN08949.1"/>
    <property type="molecule type" value="Genomic_DNA"/>
</dbReference>
<dbReference type="GO" id="GO:0005886">
    <property type="term" value="C:plasma membrane"/>
    <property type="evidence" value="ECO:0007669"/>
    <property type="project" value="TreeGrafter"/>
</dbReference>
<dbReference type="InterPro" id="IPR023271">
    <property type="entry name" value="Aquaporin-like"/>
</dbReference>
<evidence type="ECO:0000256" key="7">
    <source>
        <dbReference type="RuleBase" id="RU000477"/>
    </source>
</evidence>
<dbReference type="Pfam" id="PF00230">
    <property type="entry name" value="MIP"/>
    <property type="match status" value="1"/>
</dbReference>
<evidence type="ECO:0000256" key="1">
    <source>
        <dbReference type="ARBA" id="ARBA00004141"/>
    </source>
</evidence>
<feature type="transmembrane region" description="Helical" evidence="8">
    <location>
        <begin position="12"/>
        <end position="35"/>
    </location>
</feature>
<evidence type="ECO:0000256" key="2">
    <source>
        <dbReference type="ARBA" id="ARBA00006175"/>
    </source>
</evidence>
<evidence type="ECO:0000256" key="6">
    <source>
        <dbReference type="ARBA" id="ARBA00023136"/>
    </source>
</evidence>
<evidence type="ECO:0000256" key="4">
    <source>
        <dbReference type="ARBA" id="ARBA00022692"/>
    </source>
</evidence>
<evidence type="ECO:0000313" key="10">
    <source>
        <dbReference type="Proteomes" id="UP000281553"/>
    </source>
</evidence>
<evidence type="ECO:0000256" key="5">
    <source>
        <dbReference type="ARBA" id="ARBA00022989"/>
    </source>
</evidence>
<dbReference type="InterPro" id="IPR000425">
    <property type="entry name" value="MIP"/>
</dbReference>
<comment type="similarity">
    <text evidence="2 7">Belongs to the MIP/aquaporin (TC 1.A.8) family.</text>
</comment>
<feature type="transmembrane region" description="Helical" evidence="8">
    <location>
        <begin position="165"/>
        <end position="185"/>
    </location>
</feature>
<accession>A0A3P7NHM3</accession>
<evidence type="ECO:0000313" key="9">
    <source>
        <dbReference type="EMBL" id="VDN08949.1"/>
    </source>
</evidence>
<keyword evidence="5 8" id="KW-1133">Transmembrane helix</keyword>
<dbReference type="InterPro" id="IPR050363">
    <property type="entry name" value="MIP/Aquaporin"/>
</dbReference>
<keyword evidence="3 7" id="KW-0813">Transport</keyword>
<dbReference type="Gene3D" id="1.20.1080.10">
    <property type="entry name" value="Glycerol uptake facilitator protein"/>
    <property type="match status" value="1"/>
</dbReference>
<keyword evidence="10" id="KW-1185">Reference proteome</keyword>
<dbReference type="GO" id="GO:0015254">
    <property type="term" value="F:glycerol channel activity"/>
    <property type="evidence" value="ECO:0007669"/>
    <property type="project" value="TreeGrafter"/>
</dbReference>
<comment type="subcellular location">
    <subcellularLocation>
        <location evidence="1">Membrane</location>
        <topology evidence="1">Multi-pass membrane protein</topology>
    </subcellularLocation>
</comment>
<keyword evidence="6 8" id="KW-0472">Membrane</keyword>
<reference evidence="9 10" key="1">
    <citation type="submission" date="2018-11" db="EMBL/GenBank/DDBJ databases">
        <authorList>
            <consortium name="Pathogen Informatics"/>
        </authorList>
    </citation>
    <scope>NUCLEOTIDE SEQUENCE [LARGE SCALE GENOMIC DNA]</scope>
</reference>
<sequence length="208" mass="23116">MRLKKHRTTRNLIRECVGTALYHAFACGVVAQAYLDTGVVGLFLEMSVGHAAAWIMGAIISGEDNVTFMNPAVAFASMLVGRLNFVIMIFFWVAEVLGGFLGGLLFIWIYWQKIWKYAHEYDNDKLLMNSTGRLAVGSVDCDNNTVFVDQYIVGWGRGAFTYSHYSFFILVSTPFLSSLTAVLAYELFVGIHLPGAGENSKNFEVKPS</sequence>
<dbReference type="OrthoDB" id="3222at2759"/>
<organism evidence="9 10">
    <name type="scientific">Dibothriocephalus latus</name>
    <name type="common">Fish tapeworm</name>
    <name type="synonym">Diphyllobothrium latum</name>
    <dbReference type="NCBI Taxonomy" id="60516"/>
    <lineage>
        <taxon>Eukaryota</taxon>
        <taxon>Metazoa</taxon>
        <taxon>Spiralia</taxon>
        <taxon>Lophotrochozoa</taxon>
        <taxon>Platyhelminthes</taxon>
        <taxon>Cestoda</taxon>
        <taxon>Eucestoda</taxon>
        <taxon>Diphyllobothriidea</taxon>
        <taxon>Diphyllobothriidae</taxon>
        <taxon>Dibothriocephalus</taxon>
    </lineage>
</organism>
<evidence type="ECO:0000256" key="8">
    <source>
        <dbReference type="SAM" id="Phobius"/>
    </source>
</evidence>
<dbReference type="PANTHER" id="PTHR43829:SF9">
    <property type="entry name" value="AQUAPORIN-9"/>
    <property type="match status" value="1"/>
</dbReference>
<evidence type="ECO:0000256" key="3">
    <source>
        <dbReference type="ARBA" id="ARBA00022448"/>
    </source>
</evidence>
<dbReference type="SUPFAM" id="SSF81338">
    <property type="entry name" value="Aquaporin-like"/>
    <property type="match status" value="1"/>
</dbReference>
<protein>
    <recommendedName>
        <fullName evidence="11">Aquaporin</fullName>
    </recommendedName>
</protein>